<organism evidence="12 13">
    <name type="scientific">Agromyces seonyuensis</name>
    <dbReference type="NCBI Taxonomy" id="2662446"/>
    <lineage>
        <taxon>Bacteria</taxon>
        <taxon>Bacillati</taxon>
        <taxon>Actinomycetota</taxon>
        <taxon>Actinomycetes</taxon>
        <taxon>Micrococcales</taxon>
        <taxon>Microbacteriaceae</taxon>
        <taxon>Agromyces</taxon>
    </lineage>
</organism>
<keyword evidence="6 10" id="KW-0915">Sodium</keyword>
<keyword evidence="2 10" id="KW-0813">Transport</keyword>
<proteinExistence type="inferred from homology"/>
<dbReference type="EMBL" id="WSTA01000013">
    <property type="protein sequence ID" value="MWB97816.1"/>
    <property type="molecule type" value="Genomic_DNA"/>
</dbReference>
<comment type="function">
    <text evidence="10">Na(+)/H(+) antiporter that extrudes sodium in exchange for external protons.</text>
</comment>
<evidence type="ECO:0000313" key="12">
    <source>
        <dbReference type="EMBL" id="MWB97816.1"/>
    </source>
</evidence>
<keyword evidence="8 10" id="KW-0472">Membrane</keyword>
<feature type="transmembrane region" description="Helical" evidence="10">
    <location>
        <begin position="75"/>
        <end position="100"/>
    </location>
</feature>
<feature type="transmembrane region" description="Helical" evidence="10">
    <location>
        <begin position="172"/>
        <end position="191"/>
    </location>
</feature>
<feature type="transmembrane region" description="Helical" evidence="10">
    <location>
        <begin position="295"/>
        <end position="321"/>
    </location>
</feature>
<evidence type="ECO:0000256" key="1">
    <source>
        <dbReference type="ARBA" id="ARBA00004651"/>
    </source>
</evidence>
<dbReference type="GO" id="GO:0015386">
    <property type="term" value="F:potassium:proton antiporter activity"/>
    <property type="evidence" value="ECO:0007669"/>
    <property type="project" value="TreeGrafter"/>
</dbReference>
<keyword evidence="5 10" id="KW-1133">Transmembrane helix</keyword>
<evidence type="ECO:0000256" key="10">
    <source>
        <dbReference type="RuleBase" id="RU366002"/>
    </source>
</evidence>
<feature type="domain" description="Cation/H+ exchanger transmembrane" evidence="11">
    <location>
        <begin position="7"/>
        <end position="398"/>
    </location>
</feature>
<evidence type="ECO:0000256" key="7">
    <source>
        <dbReference type="ARBA" id="ARBA00023065"/>
    </source>
</evidence>
<dbReference type="Gene3D" id="6.10.140.1330">
    <property type="match status" value="1"/>
</dbReference>
<evidence type="ECO:0000256" key="2">
    <source>
        <dbReference type="ARBA" id="ARBA00022448"/>
    </source>
</evidence>
<dbReference type="GO" id="GO:0015385">
    <property type="term" value="F:sodium:proton antiporter activity"/>
    <property type="evidence" value="ECO:0007669"/>
    <property type="project" value="InterPro"/>
</dbReference>
<dbReference type="InterPro" id="IPR006153">
    <property type="entry name" value="Cation/H_exchanger_TM"/>
</dbReference>
<keyword evidence="10" id="KW-0050">Antiport</keyword>
<dbReference type="PANTHER" id="PTHR10110">
    <property type="entry name" value="SODIUM/HYDROGEN EXCHANGER"/>
    <property type="match status" value="1"/>
</dbReference>
<dbReference type="InterPro" id="IPR004705">
    <property type="entry name" value="Cation/H_exchanger_CPA1_bac"/>
</dbReference>
<comment type="subcellular location">
    <subcellularLocation>
        <location evidence="1 10">Cell membrane</location>
        <topology evidence="1 10">Multi-pass membrane protein</topology>
    </subcellularLocation>
</comment>
<protein>
    <submittedName>
        <fullName evidence="12">Na+/H+ antiporter</fullName>
    </submittedName>
</protein>
<dbReference type="GO" id="GO:0005886">
    <property type="term" value="C:plasma membrane"/>
    <property type="evidence" value="ECO:0007669"/>
    <property type="project" value="UniProtKB-SubCell"/>
</dbReference>
<gene>
    <name evidence="12" type="ORF">GB864_04520</name>
</gene>
<dbReference type="Proteomes" id="UP000438182">
    <property type="component" value="Unassembled WGS sequence"/>
</dbReference>
<dbReference type="AlphaFoldDB" id="A0A6I4NTP4"/>
<dbReference type="GO" id="GO:0098719">
    <property type="term" value="P:sodium ion import across plasma membrane"/>
    <property type="evidence" value="ECO:0007669"/>
    <property type="project" value="TreeGrafter"/>
</dbReference>
<keyword evidence="13" id="KW-1185">Reference proteome</keyword>
<evidence type="ECO:0000256" key="3">
    <source>
        <dbReference type="ARBA" id="ARBA00022475"/>
    </source>
</evidence>
<evidence type="ECO:0000256" key="4">
    <source>
        <dbReference type="ARBA" id="ARBA00022692"/>
    </source>
</evidence>
<comment type="caution">
    <text evidence="12">The sequence shown here is derived from an EMBL/GenBank/DDBJ whole genome shotgun (WGS) entry which is preliminary data.</text>
</comment>
<evidence type="ECO:0000313" key="13">
    <source>
        <dbReference type="Proteomes" id="UP000438182"/>
    </source>
</evidence>
<keyword evidence="4 10" id="KW-0812">Transmembrane</keyword>
<dbReference type="NCBIfam" id="TIGR00831">
    <property type="entry name" value="a_cpa1"/>
    <property type="match status" value="1"/>
</dbReference>
<feature type="transmembrane region" description="Helical" evidence="10">
    <location>
        <begin position="257"/>
        <end position="275"/>
    </location>
</feature>
<feature type="transmembrane region" description="Helical" evidence="10">
    <location>
        <begin position="142"/>
        <end position="160"/>
    </location>
</feature>
<feature type="transmembrane region" description="Helical" evidence="10">
    <location>
        <begin position="50"/>
        <end position="68"/>
    </location>
</feature>
<feature type="transmembrane region" description="Helical" evidence="10">
    <location>
        <begin position="21"/>
        <end position="38"/>
    </location>
</feature>
<dbReference type="InterPro" id="IPR018422">
    <property type="entry name" value="Cation/H_exchanger_CPA1"/>
</dbReference>
<evidence type="ECO:0000256" key="8">
    <source>
        <dbReference type="ARBA" id="ARBA00023136"/>
    </source>
</evidence>
<dbReference type="Pfam" id="PF00999">
    <property type="entry name" value="Na_H_Exchanger"/>
    <property type="match status" value="1"/>
</dbReference>
<feature type="transmembrane region" description="Helical" evidence="10">
    <location>
        <begin position="342"/>
        <end position="361"/>
    </location>
</feature>
<name>A0A6I4NTP4_9MICO</name>
<feature type="transmembrane region" description="Helical" evidence="10">
    <location>
        <begin position="373"/>
        <end position="396"/>
    </location>
</feature>
<evidence type="ECO:0000259" key="11">
    <source>
        <dbReference type="Pfam" id="PF00999"/>
    </source>
</evidence>
<evidence type="ECO:0000256" key="6">
    <source>
        <dbReference type="ARBA" id="ARBA00023053"/>
    </source>
</evidence>
<comment type="similarity">
    <text evidence="10">Belongs to the monovalent cation:proton antiporter 1 (CPA1) transporter (TC 2.A.36) family.</text>
</comment>
<accession>A0A6I4NTP4</accession>
<comment type="caution">
    <text evidence="10">Lacks conserved residue(s) required for the propagation of feature annotation.</text>
</comment>
<evidence type="ECO:0000256" key="5">
    <source>
        <dbReference type="ARBA" id="ARBA00022989"/>
    </source>
</evidence>
<reference evidence="12 13" key="1">
    <citation type="submission" date="2019-12" db="EMBL/GenBank/DDBJ databases">
        <authorList>
            <person name="Kim Y.S."/>
        </authorList>
    </citation>
    <scope>NUCLEOTIDE SEQUENCE [LARGE SCALE GENOMIC DNA]</scope>
    <source>
        <strain evidence="12 13">MMS17-SY077</strain>
    </source>
</reference>
<keyword evidence="9 10" id="KW-0739">Sodium transport</keyword>
<keyword evidence="7 10" id="KW-0406">Ion transport</keyword>
<dbReference type="PANTHER" id="PTHR10110:SF86">
    <property type="entry name" value="SODIUM_HYDROGEN EXCHANGER 7"/>
    <property type="match status" value="1"/>
</dbReference>
<feature type="transmembrane region" description="Helical" evidence="10">
    <location>
        <begin position="211"/>
        <end position="237"/>
    </location>
</feature>
<sequence length="526" mass="56092">MVVVVGIAVLAAAAGERRTRIASPVLLVAVGILLAFAPMLDGFHLDPDVVLLWFLPVLLYWESLTISLRGIRRDLWTIVLASTVLVVLSAAVVAVIAHAFGLPWGPAWVLGAAVAPTDATATAALAKALPQRNLTLLRAESLVNDGTALVLYGIAIAATVSEHALGPLEISGMFVLAYAGGAIVGFAIGWVGLRVRNRFVDPSLNTVAHVLVPFTAYLVAELISASGVIAVVVAGIFMGRAGPRRNTPEARQQTTSVFVFASLVINGSLFVLVGLEMNADTRAVPAASLGTACLLAVAVWLALVLVRMAFQFLSGLLIGAFDHGPHREDHRLGPRARVVSGLAGFRGAVSLAAALGIPMVLDDGSAFPDRAVIVFAAAGVILLTLAVQAPLLPWLVRWARFPADNLALEERRLAQSTAIAETLAALPELVAGLGVGDAARERVQRELERQRRVLDAQGVERPADDDVELVRGHEDYRRLKLAVLEQQRAVVLRLRDQQTIDDTVLRRIQAQLDAEEVRFTGRTILD</sequence>
<dbReference type="GO" id="GO:0051453">
    <property type="term" value="P:regulation of intracellular pH"/>
    <property type="evidence" value="ECO:0007669"/>
    <property type="project" value="TreeGrafter"/>
</dbReference>
<keyword evidence="3 10" id="KW-1003">Cell membrane</keyword>
<evidence type="ECO:0000256" key="9">
    <source>
        <dbReference type="ARBA" id="ARBA00023201"/>
    </source>
</evidence>